<dbReference type="SUPFAM" id="SSF88659">
    <property type="entry name" value="Sigma3 and sigma4 domains of RNA polymerase sigma factors"/>
    <property type="match status" value="1"/>
</dbReference>
<comment type="similarity">
    <text evidence="1">Belongs to the sigma-70 factor family. ECF subfamily.</text>
</comment>
<gene>
    <name evidence="7" type="ORF">BCL65_101134</name>
</gene>
<dbReference type="NCBIfam" id="TIGR02937">
    <property type="entry name" value="sigma70-ECF"/>
    <property type="match status" value="1"/>
</dbReference>
<evidence type="ECO:0000313" key="7">
    <source>
        <dbReference type="EMBL" id="PRZ09996.1"/>
    </source>
</evidence>
<comment type="caution">
    <text evidence="7">The sequence shown here is derived from an EMBL/GenBank/DDBJ whole genome shotgun (WGS) entry which is preliminary data.</text>
</comment>
<keyword evidence="4" id="KW-0238">DNA-binding</keyword>
<dbReference type="InterPro" id="IPR013324">
    <property type="entry name" value="RNA_pol_sigma_r3/r4-like"/>
</dbReference>
<evidence type="ECO:0000256" key="3">
    <source>
        <dbReference type="ARBA" id="ARBA00023082"/>
    </source>
</evidence>
<dbReference type="Pfam" id="PF08281">
    <property type="entry name" value="Sigma70_r4_2"/>
    <property type="match status" value="1"/>
</dbReference>
<dbReference type="InterPro" id="IPR014284">
    <property type="entry name" value="RNA_pol_sigma-70_dom"/>
</dbReference>
<name>A0ABX5EIS8_9MICO</name>
<dbReference type="Gene3D" id="1.10.1740.10">
    <property type="match status" value="1"/>
</dbReference>
<dbReference type="InterPro" id="IPR036388">
    <property type="entry name" value="WH-like_DNA-bd_sf"/>
</dbReference>
<proteinExistence type="inferred from homology"/>
<protein>
    <submittedName>
        <fullName evidence="7">RNA polymerase ECF family sigma subunit</fullName>
    </submittedName>
</protein>
<keyword evidence="3" id="KW-0731">Sigma factor</keyword>
<evidence type="ECO:0000313" key="8">
    <source>
        <dbReference type="Proteomes" id="UP000239895"/>
    </source>
</evidence>
<keyword evidence="5" id="KW-0804">Transcription</keyword>
<organism evidence="7 8">
    <name type="scientific">Isoptericola halotolerans</name>
    <dbReference type="NCBI Taxonomy" id="300560"/>
    <lineage>
        <taxon>Bacteria</taxon>
        <taxon>Bacillati</taxon>
        <taxon>Actinomycetota</taxon>
        <taxon>Actinomycetes</taxon>
        <taxon>Micrococcales</taxon>
        <taxon>Promicromonosporaceae</taxon>
        <taxon>Isoptericola</taxon>
    </lineage>
</organism>
<dbReference type="InterPro" id="IPR013325">
    <property type="entry name" value="RNA_pol_sigma_r2"/>
</dbReference>
<dbReference type="Proteomes" id="UP000239895">
    <property type="component" value="Unassembled WGS sequence"/>
</dbReference>
<dbReference type="CDD" id="cd06171">
    <property type="entry name" value="Sigma70_r4"/>
    <property type="match status" value="1"/>
</dbReference>
<dbReference type="PANTHER" id="PTHR43133">
    <property type="entry name" value="RNA POLYMERASE ECF-TYPE SIGMA FACTO"/>
    <property type="match status" value="1"/>
</dbReference>
<dbReference type="EMBL" id="PVTX01000001">
    <property type="protein sequence ID" value="PRZ09996.1"/>
    <property type="molecule type" value="Genomic_DNA"/>
</dbReference>
<reference evidence="7 8" key="1">
    <citation type="submission" date="2018-03" db="EMBL/GenBank/DDBJ databases">
        <title>Comparative analysis of microorganisms from saline springs in Andes Mountain Range, Colombia.</title>
        <authorList>
            <person name="Rubin E."/>
        </authorList>
    </citation>
    <scope>NUCLEOTIDE SEQUENCE [LARGE SCALE GENOMIC DNA]</scope>
    <source>
        <strain evidence="7 8">CG 23</strain>
    </source>
</reference>
<dbReference type="RefSeq" id="WP_106264250.1">
    <property type="nucleotide sequence ID" value="NZ_PVTX01000001.1"/>
</dbReference>
<evidence type="ECO:0000256" key="5">
    <source>
        <dbReference type="ARBA" id="ARBA00023163"/>
    </source>
</evidence>
<dbReference type="PANTHER" id="PTHR43133:SF8">
    <property type="entry name" value="RNA POLYMERASE SIGMA FACTOR HI_1459-RELATED"/>
    <property type="match status" value="1"/>
</dbReference>
<evidence type="ECO:0000256" key="4">
    <source>
        <dbReference type="ARBA" id="ARBA00023125"/>
    </source>
</evidence>
<accession>A0ABX5EIS8</accession>
<evidence type="ECO:0000259" key="6">
    <source>
        <dbReference type="Pfam" id="PF08281"/>
    </source>
</evidence>
<sequence>MRPDATDPELWARVRTDDQHAFSLLFRRYHERVLRTVAAGLRGVARADPAGVAADVFAILWRRRASVRVETTAWPWLRGVASRLCANERRRCLRQDRLVVHAASAATADVHVVPDHAPGVADRLALVDALARLGPVESQVARLALVDDLPEAEVAAALRVPVGTVKSRLHRARRELRHHLQRHGSVGP</sequence>
<dbReference type="InterPro" id="IPR039425">
    <property type="entry name" value="RNA_pol_sigma-70-like"/>
</dbReference>
<dbReference type="InterPro" id="IPR013249">
    <property type="entry name" value="RNA_pol_sigma70_r4_t2"/>
</dbReference>
<feature type="domain" description="RNA polymerase sigma factor 70 region 4 type 2" evidence="6">
    <location>
        <begin position="124"/>
        <end position="176"/>
    </location>
</feature>
<keyword evidence="2" id="KW-0805">Transcription regulation</keyword>
<dbReference type="Gene3D" id="1.10.10.10">
    <property type="entry name" value="Winged helix-like DNA-binding domain superfamily/Winged helix DNA-binding domain"/>
    <property type="match status" value="1"/>
</dbReference>
<evidence type="ECO:0000256" key="1">
    <source>
        <dbReference type="ARBA" id="ARBA00010641"/>
    </source>
</evidence>
<dbReference type="SUPFAM" id="SSF88946">
    <property type="entry name" value="Sigma2 domain of RNA polymerase sigma factors"/>
    <property type="match status" value="1"/>
</dbReference>
<keyword evidence="8" id="KW-1185">Reference proteome</keyword>
<evidence type="ECO:0000256" key="2">
    <source>
        <dbReference type="ARBA" id="ARBA00023015"/>
    </source>
</evidence>